<comment type="caution">
    <text evidence="3">The sequence shown here is derived from an EMBL/GenBank/DDBJ whole genome shotgun (WGS) entry which is preliminary data.</text>
</comment>
<organism evidence="3 4">
    <name type="scientific">Ranatra chinensis</name>
    <dbReference type="NCBI Taxonomy" id="642074"/>
    <lineage>
        <taxon>Eukaryota</taxon>
        <taxon>Metazoa</taxon>
        <taxon>Ecdysozoa</taxon>
        <taxon>Arthropoda</taxon>
        <taxon>Hexapoda</taxon>
        <taxon>Insecta</taxon>
        <taxon>Pterygota</taxon>
        <taxon>Neoptera</taxon>
        <taxon>Paraneoptera</taxon>
        <taxon>Hemiptera</taxon>
        <taxon>Heteroptera</taxon>
        <taxon>Panheteroptera</taxon>
        <taxon>Nepomorpha</taxon>
        <taxon>Nepidae</taxon>
        <taxon>Ranatrinae</taxon>
        <taxon>Ranatra</taxon>
    </lineage>
</organism>
<reference evidence="3 4" key="1">
    <citation type="submission" date="2024-07" db="EMBL/GenBank/DDBJ databases">
        <title>Chromosome-level genome assembly of the water stick insect Ranatra chinensis (Heteroptera: Nepidae).</title>
        <authorList>
            <person name="Liu X."/>
        </authorList>
    </citation>
    <scope>NUCLEOTIDE SEQUENCE [LARGE SCALE GENOMIC DNA]</scope>
    <source>
        <strain evidence="3">Cailab_2021Rc</strain>
        <tissue evidence="3">Muscle</tissue>
    </source>
</reference>
<feature type="domain" description="IFT52 central" evidence="1">
    <location>
        <begin position="183"/>
        <end position="264"/>
    </location>
</feature>
<dbReference type="InterPro" id="IPR055460">
    <property type="entry name" value="IFT52_central"/>
</dbReference>
<protein>
    <recommendedName>
        <fullName evidence="5">Intraflagellar transport protein 52</fullName>
    </recommendedName>
</protein>
<name>A0ABD0XX89_9HEMI</name>
<dbReference type="InterPro" id="IPR039975">
    <property type="entry name" value="IFT52"/>
</dbReference>
<dbReference type="PANTHER" id="PTHR12969">
    <property type="entry name" value="NGD5/OSM-6/IFT52"/>
    <property type="match status" value="1"/>
</dbReference>
<keyword evidence="4" id="KW-1185">Reference proteome</keyword>
<dbReference type="Pfam" id="PF23352">
    <property type="entry name" value="IFT52_central"/>
    <property type="match status" value="1"/>
</dbReference>
<proteinExistence type="predicted"/>
<feature type="domain" description="IFT52 GIFT" evidence="2">
    <location>
        <begin position="1"/>
        <end position="164"/>
    </location>
</feature>
<evidence type="ECO:0000259" key="2">
    <source>
        <dbReference type="Pfam" id="PF23355"/>
    </source>
</evidence>
<accession>A0ABD0XX89</accession>
<dbReference type="Gene3D" id="6.10.250.2800">
    <property type="match status" value="1"/>
</dbReference>
<dbReference type="AlphaFoldDB" id="A0ABD0XX89"/>
<evidence type="ECO:0000259" key="1">
    <source>
        <dbReference type="Pfam" id="PF23352"/>
    </source>
</evidence>
<dbReference type="EMBL" id="JBFDAA010000020">
    <property type="protein sequence ID" value="KAL1115230.1"/>
    <property type="molecule type" value="Genomic_DNA"/>
</dbReference>
<sequence>MLGEGGERSFSTNINYLIEEYGIMVNNDAVVRTHYYKYFHPKECLVSNGVVHGCVPARLGLKNYDSLNQCLSFVYPFGATLNTAKPAVAVLSTGSVSLPLARPVCAFATAKNGEPFPSAGRIAVIGSGHVFTDHYIDKEDNLSVANLVFDFLTAEDFVLDPVDAKEIEVKYSKGGVADTAGFAERLRCCLLETTEELPTDTGVLFNSPLYSLDLGDIVPDIVRAYDILNLKHEPLGLIPPEFNIPLPRLKMAVYPPVFRDPADPPLELFDLEEEFSDDQNQLAEAANRSLTTVGKTTETVAQVEEFIDTCASILGLAGASTPGEGRKNPFDVLYEVAAEISEFKKNLNKHE</sequence>
<dbReference type="Pfam" id="PF23355">
    <property type="entry name" value="IFT52_GIFT"/>
    <property type="match status" value="1"/>
</dbReference>
<evidence type="ECO:0000313" key="3">
    <source>
        <dbReference type="EMBL" id="KAL1115230.1"/>
    </source>
</evidence>
<evidence type="ECO:0008006" key="5">
    <source>
        <dbReference type="Google" id="ProtNLM"/>
    </source>
</evidence>
<dbReference type="PANTHER" id="PTHR12969:SF7">
    <property type="entry name" value="INTRAFLAGELLAR TRANSPORT PROTEIN 52 HOMOLOG"/>
    <property type="match status" value="1"/>
</dbReference>
<dbReference type="Proteomes" id="UP001558652">
    <property type="component" value="Unassembled WGS sequence"/>
</dbReference>
<evidence type="ECO:0000313" key="4">
    <source>
        <dbReference type="Proteomes" id="UP001558652"/>
    </source>
</evidence>
<gene>
    <name evidence="3" type="ORF">AAG570_007261</name>
</gene>
<dbReference type="InterPro" id="IPR055458">
    <property type="entry name" value="IFT52_GIFT"/>
</dbReference>